<evidence type="ECO:0000256" key="1">
    <source>
        <dbReference type="ARBA" id="ARBA00008023"/>
    </source>
</evidence>
<dbReference type="Proteomes" id="UP000005813">
    <property type="component" value="Unassembled WGS sequence"/>
</dbReference>
<dbReference type="GO" id="GO:0005829">
    <property type="term" value="C:cytosol"/>
    <property type="evidence" value="ECO:0007669"/>
    <property type="project" value="TreeGrafter"/>
</dbReference>
<evidence type="ECO:0000256" key="8">
    <source>
        <dbReference type="ARBA" id="ARBA00051875"/>
    </source>
</evidence>
<evidence type="ECO:0000256" key="11">
    <source>
        <dbReference type="RuleBase" id="RU003781"/>
    </source>
</evidence>
<gene>
    <name evidence="12" type="primary">rnpA2</name>
    <name evidence="12" type="ORF">HMPREF9400_1188</name>
</gene>
<feature type="binding site" evidence="10">
    <location>
        <position position="39"/>
    </location>
    <ligand>
        <name>Mg(2+)</name>
        <dbReference type="ChEBI" id="CHEBI:18420"/>
    </ligand>
</feature>
<dbReference type="EMBL" id="AEPU01000023">
    <property type="protein sequence ID" value="EFU71534.1"/>
    <property type="molecule type" value="Genomic_DNA"/>
</dbReference>
<proteinExistence type="inferred from homology"/>
<dbReference type="GO" id="GO:0036220">
    <property type="term" value="F:ITP diphosphatase activity"/>
    <property type="evidence" value="ECO:0007669"/>
    <property type="project" value="UniProtKB-UniRule"/>
</dbReference>
<dbReference type="PANTHER" id="PTHR11067">
    <property type="entry name" value="INOSINE TRIPHOSPHATE PYROPHOSPHATASE/HAM1 PROTEIN"/>
    <property type="match status" value="1"/>
</dbReference>
<comment type="similarity">
    <text evidence="1 10 11">Belongs to the HAM1 NTPase family.</text>
</comment>
<feature type="binding site" evidence="10">
    <location>
        <position position="75"/>
    </location>
    <ligand>
        <name>substrate</name>
    </ligand>
</feature>
<evidence type="ECO:0000256" key="5">
    <source>
        <dbReference type="ARBA" id="ARBA00022801"/>
    </source>
</evidence>
<evidence type="ECO:0000256" key="4">
    <source>
        <dbReference type="ARBA" id="ARBA00022741"/>
    </source>
</evidence>
<dbReference type="InterPro" id="IPR002637">
    <property type="entry name" value="RdgB/HAM1"/>
</dbReference>
<dbReference type="GO" id="GO:0000166">
    <property type="term" value="F:nucleotide binding"/>
    <property type="evidence" value="ECO:0007669"/>
    <property type="project" value="UniProtKB-KW"/>
</dbReference>
<evidence type="ECO:0000313" key="12">
    <source>
        <dbReference type="EMBL" id="EFU71534.1"/>
    </source>
</evidence>
<dbReference type="EC" id="3.6.1.66" evidence="10"/>
<dbReference type="GO" id="GO:0036222">
    <property type="term" value="F:XTP diphosphatase activity"/>
    <property type="evidence" value="ECO:0007669"/>
    <property type="project" value="UniProtKB-UniRule"/>
</dbReference>
<dbReference type="GO" id="GO:0009146">
    <property type="term" value="P:purine nucleoside triphosphate catabolic process"/>
    <property type="evidence" value="ECO:0007669"/>
    <property type="project" value="UniProtKB-UniRule"/>
</dbReference>
<keyword evidence="4 10" id="KW-0547">Nucleotide-binding</keyword>
<feature type="binding site" evidence="10">
    <location>
        <begin position="155"/>
        <end position="158"/>
    </location>
    <ligand>
        <name>substrate</name>
    </ligand>
</feature>
<dbReference type="PANTHER" id="PTHR11067:SF9">
    <property type="entry name" value="INOSINE TRIPHOSPHATE PYROPHOSPHATASE"/>
    <property type="match status" value="1"/>
</dbReference>
<keyword evidence="7 10" id="KW-0546">Nucleotide metabolism</keyword>
<feature type="binding site" evidence="10">
    <location>
        <begin position="183"/>
        <end position="184"/>
    </location>
    <ligand>
        <name>substrate</name>
    </ligand>
</feature>
<feature type="binding site" evidence="10">
    <location>
        <begin position="8"/>
        <end position="13"/>
    </location>
    <ligand>
        <name>substrate</name>
    </ligand>
</feature>
<evidence type="ECO:0000256" key="7">
    <source>
        <dbReference type="ARBA" id="ARBA00023080"/>
    </source>
</evidence>
<dbReference type="Gene3D" id="3.90.950.10">
    <property type="match status" value="1"/>
</dbReference>
<keyword evidence="6 10" id="KW-0460">Magnesium</keyword>
<comment type="catalytic activity">
    <reaction evidence="9 10">
        <text>XTP + H2O = XMP + diphosphate + H(+)</text>
        <dbReference type="Rhea" id="RHEA:28610"/>
        <dbReference type="ChEBI" id="CHEBI:15377"/>
        <dbReference type="ChEBI" id="CHEBI:15378"/>
        <dbReference type="ChEBI" id="CHEBI:33019"/>
        <dbReference type="ChEBI" id="CHEBI:57464"/>
        <dbReference type="ChEBI" id="CHEBI:61314"/>
        <dbReference type="EC" id="3.6.1.66"/>
    </reaction>
</comment>
<feature type="active site" description="Proton acceptor" evidence="10">
    <location>
        <position position="74"/>
    </location>
</feature>
<dbReference type="GO" id="GO:0009117">
    <property type="term" value="P:nucleotide metabolic process"/>
    <property type="evidence" value="ECO:0007669"/>
    <property type="project" value="UniProtKB-KW"/>
</dbReference>
<comment type="caution">
    <text evidence="12">The sequence shown here is derived from an EMBL/GenBank/DDBJ whole genome shotgun (WGS) entry which is preliminary data.</text>
</comment>
<comment type="catalytic activity">
    <reaction evidence="8 10">
        <text>dITP + H2O = dIMP + diphosphate + H(+)</text>
        <dbReference type="Rhea" id="RHEA:28342"/>
        <dbReference type="ChEBI" id="CHEBI:15377"/>
        <dbReference type="ChEBI" id="CHEBI:15378"/>
        <dbReference type="ChEBI" id="CHEBI:33019"/>
        <dbReference type="ChEBI" id="CHEBI:61194"/>
        <dbReference type="ChEBI" id="CHEBI:61382"/>
        <dbReference type="EC" id="3.6.1.66"/>
    </reaction>
</comment>
<evidence type="ECO:0000256" key="10">
    <source>
        <dbReference type="HAMAP-Rule" id="MF_01405"/>
    </source>
</evidence>
<evidence type="ECO:0000256" key="2">
    <source>
        <dbReference type="ARBA" id="ARBA00011738"/>
    </source>
</evidence>
<organism evidence="12 13">
    <name type="scientific">Campylobacter upsaliensis JV21</name>
    <dbReference type="NCBI Taxonomy" id="888826"/>
    <lineage>
        <taxon>Bacteria</taxon>
        <taxon>Pseudomonadati</taxon>
        <taxon>Campylobacterota</taxon>
        <taxon>Epsilonproteobacteria</taxon>
        <taxon>Campylobacterales</taxon>
        <taxon>Campylobacteraceae</taxon>
        <taxon>Campylobacter</taxon>
    </lineage>
</organism>
<comment type="function">
    <text evidence="10">Pyrophosphatase that catalyzes the hydrolysis of nucleoside triphosphates to their monophosphate derivatives, with a high preference for the non-canonical purine nucleotides XTP (xanthosine triphosphate), dITP (deoxyinosine triphosphate) and ITP. Seems to function as a house-cleaning enzyme that removes non-canonical purine nucleotides from the nucleotide pool, thus preventing their incorporation into DNA/RNA and avoiding chromosomal lesions.</text>
</comment>
<dbReference type="GO" id="GO:0035870">
    <property type="term" value="F:dITP diphosphatase activity"/>
    <property type="evidence" value="ECO:0007669"/>
    <property type="project" value="UniProtKB-UniRule"/>
</dbReference>
<reference evidence="12 13" key="1">
    <citation type="submission" date="2010-12" db="EMBL/GenBank/DDBJ databases">
        <authorList>
            <person name="Muzny D."/>
            <person name="Qin X."/>
            <person name="Buhay C."/>
            <person name="Dugan-Rocha S."/>
            <person name="Ding Y."/>
            <person name="Chen G."/>
            <person name="Hawes A."/>
            <person name="Holder M."/>
            <person name="Jhangiani S."/>
            <person name="Johnson A."/>
            <person name="Khan Z."/>
            <person name="Li Z."/>
            <person name="Liu W."/>
            <person name="Liu X."/>
            <person name="Perez L."/>
            <person name="Shen H."/>
            <person name="Wang Q."/>
            <person name="Watt J."/>
            <person name="Xi L."/>
            <person name="Xin Y."/>
            <person name="Zhou J."/>
            <person name="Deng J."/>
            <person name="Jiang H."/>
            <person name="Liu Y."/>
            <person name="Qu J."/>
            <person name="Song X.-Z."/>
            <person name="Zhang L."/>
            <person name="Villasana D."/>
            <person name="Johnson A."/>
            <person name="Liu J."/>
            <person name="Liyanage D."/>
            <person name="Lorensuhewa L."/>
            <person name="Robinson T."/>
            <person name="Song A."/>
            <person name="Song B.-B."/>
            <person name="Dinh H."/>
            <person name="Thornton R."/>
            <person name="Coyle M."/>
            <person name="Francisco L."/>
            <person name="Jackson L."/>
            <person name="Javaid M."/>
            <person name="Korchina V."/>
            <person name="Kovar C."/>
            <person name="Mata R."/>
            <person name="Mathew T."/>
            <person name="Ngo R."/>
            <person name="Nguyen L."/>
            <person name="Nguyen N."/>
            <person name="Okwuonu G."/>
            <person name="Ongeri F."/>
            <person name="Pham C."/>
            <person name="Simmons D."/>
            <person name="Wilczek-Boney K."/>
            <person name="Hale W."/>
            <person name="Jakkamsetti A."/>
            <person name="Pham P."/>
            <person name="Ruth R."/>
            <person name="San Lucas F."/>
            <person name="Warren J."/>
            <person name="Zhang J."/>
            <person name="Zhao Z."/>
            <person name="Zhou C."/>
            <person name="Zhu D."/>
            <person name="Lee S."/>
            <person name="Bess C."/>
            <person name="Blankenburg K."/>
            <person name="Forbes L."/>
            <person name="Fu Q."/>
            <person name="Gubbala S."/>
            <person name="Hirani K."/>
            <person name="Jayaseelan J.C."/>
            <person name="Lara F."/>
            <person name="Munidasa M."/>
            <person name="Palculict T."/>
            <person name="Patil S."/>
            <person name="Pu L.-L."/>
            <person name="Saada N."/>
            <person name="Tang L."/>
            <person name="Weissenberger G."/>
            <person name="Zhu Y."/>
            <person name="Hemphill L."/>
            <person name="Shang Y."/>
            <person name="Youmans B."/>
            <person name="Ayvaz T."/>
            <person name="Ross M."/>
            <person name="Santibanez J."/>
            <person name="Aqrawi P."/>
            <person name="Gross S."/>
            <person name="Joshi V."/>
            <person name="Fowler G."/>
            <person name="Nazareth L."/>
            <person name="Reid J."/>
            <person name="Worley K."/>
            <person name="Petrosino J."/>
            <person name="Highlander S."/>
            <person name="Gibbs R."/>
        </authorList>
    </citation>
    <scope>NUCLEOTIDE SEQUENCE [LARGE SCALE GENOMIC DNA]</scope>
    <source>
        <strain evidence="12 13">JV21</strain>
    </source>
</reference>
<dbReference type="AlphaFoldDB" id="A0A828QTT2"/>
<evidence type="ECO:0000256" key="9">
    <source>
        <dbReference type="ARBA" id="ARBA00052017"/>
    </source>
</evidence>
<dbReference type="CDD" id="cd00515">
    <property type="entry name" value="HAM1"/>
    <property type="match status" value="1"/>
</dbReference>
<dbReference type="InterPro" id="IPR029001">
    <property type="entry name" value="ITPase-like_fam"/>
</dbReference>
<dbReference type="InterPro" id="IPR020922">
    <property type="entry name" value="dITP/XTP_pyrophosphatase"/>
</dbReference>
<dbReference type="NCBIfam" id="TIGR00042">
    <property type="entry name" value="RdgB/HAM1 family non-canonical purine NTP pyrophosphatase"/>
    <property type="match status" value="1"/>
</dbReference>
<feature type="binding site" evidence="10">
    <location>
        <position position="74"/>
    </location>
    <ligand>
        <name>Mg(2+)</name>
        <dbReference type="ChEBI" id="CHEBI:18420"/>
    </ligand>
</feature>
<dbReference type="SUPFAM" id="SSF52972">
    <property type="entry name" value="ITPase-like"/>
    <property type="match status" value="1"/>
</dbReference>
<sequence>MMKIILASSNAHKLKEFKELLNGYEIHSLNAFIKPFDIEENGKSFKENANIKSKAVFEKLSSKEQEKSIVLSDDSGICVKALNDAPGIYSARYSLKADDKNNRLKLIEELEKLSLKESLAYYVCALSLSSKFGTFSLSAKMYGKVITDERGENGFGYDSLFIPANYDKTLAQLSSLEKNAISHRFKALELAKIFLKTLKKAYQC</sequence>
<evidence type="ECO:0000256" key="3">
    <source>
        <dbReference type="ARBA" id="ARBA00022723"/>
    </source>
</evidence>
<keyword evidence="5 10" id="KW-0378">Hydrolase</keyword>
<feature type="binding site" evidence="10">
    <location>
        <position position="178"/>
    </location>
    <ligand>
        <name>substrate</name>
    </ligand>
</feature>
<dbReference type="Pfam" id="PF01725">
    <property type="entry name" value="Ham1p_like"/>
    <property type="match status" value="1"/>
</dbReference>
<dbReference type="GO" id="GO:0046872">
    <property type="term" value="F:metal ion binding"/>
    <property type="evidence" value="ECO:0007669"/>
    <property type="project" value="UniProtKB-KW"/>
</dbReference>
<dbReference type="GO" id="GO:0017111">
    <property type="term" value="F:ribonucleoside triphosphate phosphatase activity"/>
    <property type="evidence" value="ECO:0007669"/>
    <property type="project" value="InterPro"/>
</dbReference>
<accession>A0A828QTT2</accession>
<evidence type="ECO:0000256" key="6">
    <source>
        <dbReference type="ARBA" id="ARBA00022842"/>
    </source>
</evidence>
<keyword evidence="3 10" id="KW-0479">Metal-binding</keyword>
<comment type="subunit">
    <text evidence="2 10">Homodimer.</text>
</comment>
<name>A0A828QTT2_CAMUP</name>
<protein>
    <recommendedName>
        <fullName evidence="10">dITP/XTP pyrophosphatase</fullName>
        <ecNumber evidence="10">3.6.1.66</ecNumber>
    </recommendedName>
    <alternativeName>
        <fullName evidence="10">Non-canonical purine NTP pyrophosphatase</fullName>
    </alternativeName>
    <alternativeName>
        <fullName evidence="10">Non-standard purine NTP pyrophosphatase</fullName>
    </alternativeName>
    <alternativeName>
        <fullName evidence="10">Nucleoside-triphosphate diphosphatase</fullName>
    </alternativeName>
    <alternativeName>
        <fullName evidence="10">Nucleoside-triphosphate pyrophosphatase</fullName>
        <shortName evidence="10">NTPase</shortName>
    </alternativeName>
</protein>
<comment type="catalytic activity">
    <reaction evidence="10">
        <text>ITP + H2O = IMP + diphosphate + H(+)</text>
        <dbReference type="Rhea" id="RHEA:29399"/>
        <dbReference type="ChEBI" id="CHEBI:15377"/>
        <dbReference type="ChEBI" id="CHEBI:15378"/>
        <dbReference type="ChEBI" id="CHEBI:33019"/>
        <dbReference type="ChEBI" id="CHEBI:58053"/>
        <dbReference type="ChEBI" id="CHEBI:61402"/>
        <dbReference type="EC" id="3.6.1.66"/>
    </reaction>
</comment>
<dbReference type="HAMAP" id="MF_01405">
    <property type="entry name" value="Non_canon_purine_NTPase"/>
    <property type="match status" value="1"/>
</dbReference>
<comment type="cofactor">
    <cofactor evidence="10">
        <name>Mg(2+)</name>
        <dbReference type="ChEBI" id="CHEBI:18420"/>
    </cofactor>
    <text evidence="10">Binds 1 Mg(2+) ion per subunit.</text>
</comment>
<dbReference type="FunFam" id="3.90.950.10:FF:000001">
    <property type="entry name" value="dITP/XTP pyrophosphatase"/>
    <property type="match status" value="1"/>
</dbReference>
<evidence type="ECO:0000313" key="13">
    <source>
        <dbReference type="Proteomes" id="UP000005813"/>
    </source>
</evidence>